<feature type="compositionally biased region" description="Basic residues" evidence="24">
    <location>
        <begin position="1988"/>
        <end position="2004"/>
    </location>
</feature>
<evidence type="ECO:0000256" key="1">
    <source>
        <dbReference type="ARBA" id="ARBA00004651"/>
    </source>
</evidence>
<feature type="compositionally biased region" description="Basic and acidic residues" evidence="24">
    <location>
        <begin position="758"/>
        <end position="777"/>
    </location>
</feature>
<feature type="transmembrane region" description="Helical" evidence="25">
    <location>
        <begin position="1578"/>
        <end position="1599"/>
    </location>
</feature>
<organism evidence="27 28">
    <name type="scientific">Trichechus manatus latirostris</name>
    <name type="common">Florida manatee</name>
    <dbReference type="NCBI Taxonomy" id="127582"/>
    <lineage>
        <taxon>Eukaryota</taxon>
        <taxon>Metazoa</taxon>
        <taxon>Chordata</taxon>
        <taxon>Craniata</taxon>
        <taxon>Vertebrata</taxon>
        <taxon>Euteleostomi</taxon>
        <taxon>Mammalia</taxon>
        <taxon>Eutheria</taxon>
        <taxon>Afrotheria</taxon>
        <taxon>Sirenia</taxon>
        <taxon>Trichechidae</taxon>
        <taxon>Trichechus</taxon>
    </lineage>
</organism>
<dbReference type="GO" id="GO:0007268">
    <property type="term" value="P:chemical synaptic transmission"/>
    <property type="evidence" value="ECO:0007669"/>
    <property type="project" value="TreeGrafter"/>
</dbReference>
<dbReference type="InterPro" id="IPR050599">
    <property type="entry name" value="VDCC_alpha-1_subunit"/>
</dbReference>
<dbReference type="Gene3D" id="1.10.287.70">
    <property type="match status" value="3"/>
</dbReference>
<feature type="region of interest" description="Disordered" evidence="24">
    <location>
        <begin position="40"/>
        <end position="147"/>
    </location>
</feature>
<dbReference type="FunFam" id="1.10.287.70:FF:000068">
    <property type="entry name" value="Voltage-dependent N-type calcium channel subunit alpha"/>
    <property type="match status" value="1"/>
</dbReference>
<evidence type="ECO:0000256" key="16">
    <source>
        <dbReference type="ARBA" id="ARBA00023180"/>
    </source>
</evidence>
<feature type="transmembrane region" description="Helical" evidence="25">
    <location>
        <begin position="1234"/>
        <end position="1256"/>
    </location>
</feature>
<dbReference type="FunFam" id="1.10.287.70:FF:000012">
    <property type="entry name" value="Voltage-dependent N-type calcium channel subunit alpha"/>
    <property type="match status" value="1"/>
</dbReference>
<dbReference type="PRINTS" id="PR00167">
    <property type="entry name" value="CACHANNEL"/>
</dbReference>
<feature type="transmembrane region" description="Helical" evidence="25">
    <location>
        <begin position="1321"/>
        <end position="1344"/>
    </location>
</feature>
<dbReference type="InterPro" id="IPR027359">
    <property type="entry name" value="Volt_channel_dom_sf"/>
</dbReference>
<keyword evidence="6 22" id="KW-0107">Calcium channel</keyword>
<dbReference type="Gene3D" id="1.20.120.350">
    <property type="entry name" value="Voltage-gated potassium channels. Chain C"/>
    <property type="match status" value="3"/>
</dbReference>
<evidence type="ECO:0000256" key="13">
    <source>
        <dbReference type="ARBA" id="ARBA00023065"/>
    </source>
</evidence>
<dbReference type="PANTHER" id="PTHR45628">
    <property type="entry name" value="VOLTAGE-DEPENDENT CALCIUM CHANNEL TYPE A SUBUNIT ALPHA-1"/>
    <property type="match status" value="1"/>
</dbReference>
<keyword evidence="14 25" id="KW-0472">Membrane</keyword>
<evidence type="ECO:0000256" key="9">
    <source>
        <dbReference type="ARBA" id="ARBA00022737"/>
    </source>
</evidence>
<dbReference type="GO" id="GO:0098703">
    <property type="term" value="P:calcium ion import across plasma membrane"/>
    <property type="evidence" value="ECO:0007669"/>
    <property type="project" value="TreeGrafter"/>
</dbReference>
<comment type="subcellular location">
    <subcellularLocation>
        <location evidence="1">Cell membrane</location>
        <topology evidence="1">Multi-pass membrane protein</topology>
    </subcellularLocation>
    <subcellularLocation>
        <location evidence="22">Membrane</location>
        <topology evidence="22">Multi-pass membrane protein</topology>
    </subcellularLocation>
</comment>
<evidence type="ECO:0000256" key="7">
    <source>
        <dbReference type="ARBA" id="ARBA00022692"/>
    </source>
</evidence>
<keyword evidence="7 25" id="KW-0812">Transmembrane</keyword>
<feature type="compositionally biased region" description="Polar residues" evidence="24">
    <location>
        <begin position="1024"/>
        <end position="1033"/>
    </location>
</feature>
<evidence type="ECO:0000256" key="23">
    <source>
        <dbReference type="SAM" id="Coils"/>
    </source>
</evidence>
<evidence type="ECO:0000313" key="28">
    <source>
        <dbReference type="RefSeq" id="XP_023580536.1"/>
    </source>
</evidence>
<feature type="compositionally biased region" description="Polar residues" evidence="24">
    <location>
        <begin position="1841"/>
        <end position="1851"/>
    </location>
</feature>
<comment type="catalytic activity">
    <reaction evidence="18">
        <text>Ca(2+)(in) = Ca(2+)(out)</text>
        <dbReference type="Rhea" id="RHEA:29671"/>
        <dbReference type="ChEBI" id="CHEBI:29108"/>
    </reaction>
</comment>
<dbReference type="InterPro" id="IPR014873">
    <property type="entry name" value="VDCC_a1su_IQ"/>
</dbReference>
<feature type="compositionally biased region" description="Basic and acidic residues" evidence="24">
    <location>
        <begin position="1852"/>
        <end position="1868"/>
    </location>
</feature>
<dbReference type="SUPFAM" id="SSF81324">
    <property type="entry name" value="Voltage-gated potassium channels"/>
    <property type="match status" value="4"/>
</dbReference>
<feature type="compositionally biased region" description="Basic and acidic residues" evidence="24">
    <location>
        <begin position="2005"/>
        <end position="2041"/>
    </location>
</feature>
<feature type="compositionally biased region" description="Basic and acidic residues" evidence="24">
    <location>
        <begin position="1977"/>
        <end position="1987"/>
    </location>
</feature>
<feature type="transmembrane region" description="Helical" evidence="25">
    <location>
        <begin position="557"/>
        <end position="581"/>
    </location>
</feature>
<feature type="domain" description="Voltage-dependent calcium channel alpha-1 subunit IQ" evidence="26">
    <location>
        <begin position="1733"/>
        <end position="1767"/>
    </location>
</feature>
<reference evidence="28" key="1">
    <citation type="submission" date="2025-08" db="UniProtKB">
        <authorList>
            <consortium name="RefSeq"/>
        </authorList>
    </citation>
    <scope>IDENTIFICATION</scope>
</reference>
<keyword evidence="27" id="KW-1185">Reference proteome</keyword>
<evidence type="ECO:0000259" key="26">
    <source>
        <dbReference type="SMART" id="SM01062"/>
    </source>
</evidence>
<keyword evidence="11 22" id="KW-0851">Voltage-gated channel</keyword>
<evidence type="ECO:0000256" key="20">
    <source>
        <dbReference type="PIRSR" id="PIRSR602077-1"/>
    </source>
</evidence>
<feature type="transmembrane region" description="Helical" evidence="25">
    <location>
        <begin position="1482"/>
        <end position="1505"/>
    </location>
</feature>
<evidence type="ECO:0000256" key="6">
    <source>
        <dbReference type="ARBA" id="ARBA00022673"/>
    </source>
</evidence>
<keyword evidence="17" id="KW-0407">Ion channel</keyword>
<feature type="binding site" evidence="20">
    <location>
        <position position="1292"/>
    </location>
    <ligand>
        <name>Ca(2+)</name>
        <dbReference type="ChEBI" id="CHEBI:29108"/>
    </ligand>
</feature>
<feature type="transmembrane region" description="Helical" evidence="25">
    <location>
        <begin position="386"/>
        <end position="406"/>
    </location>
</feature>
<dbReference type="InterPro" id="IPR005821">
    <property type="entry name" value="Ion_trans_dom"/>
</dbReference>
<keyword evidence="12 25" id="KW-1133">Transmembrane helix</keyword>
<feature type="compositionally biased region" description="Basic and acidic residues" evidence="24">
    <location>
        <begin position="1919"/>
        <end position="1936"/>
    </location>
</feature>
<keyword evidence="4" id="KW-0597">Phosphoprotein</keyword>
<dbReference type="InterPro" id="IPR005448">
    <property type="entry name" value="CACNA1A"/>
</dbReference>
<dbReference type="Pfam" id="PF16905">
    <property type="entry name" value="GPHH"/>
    <property type="match status" value="1"/>
</dbReference>
<evidence type="ECO:0000256" key="5">
    <source>
        <dbReference type="ARBA" id="ARBA00022568"/>
    </source>
</evidence>
<dbReference type="FunFam" id="1.10.287.70:FF:000007">
    <property type="entry name" value="Voltage-dependent L-type calcium channel subunit alpha"/>
    <property type="match status" value="1"/>
</dbReference>
<evidence type="ECO:0000256" key="10">
    <source>
        <dbReference type="ARBA" id="ARBA00022837"/>
    </source>
</evidence>
<dbReference type="KEGG" id="tmu:101341628"/>
<comment type="similarity">
    <text evidence="19">Belongs to the calcium channel alpha-1 subunit (TC 1.A.1.11) family. CACNA1A subfamily.</text>
</comment>
<keyword evidence="16 21" id="KW-0325">Glycoprotein</keyword>
<dbReference type="FunFam" id="1.10.287.70:FF:000025">
    <property type="entry name" value="Voltage-dependent R-type calcium channel subunit alpha"/>
    <property type="match status" value="1"/>
</dbReference>
<keyword evidence="5 22" id="KW-0109">Calcium transport</keyword>
<dbReference type="PRINTS" id="PR01632">
    <property type="entry name" value="PQVDCCALPHA1"/>
</dbReference>
<name>A0A2Y9QG92_TRIMA</name>
<keyword evidence="10 20" id="KW-0106">Calcium</keyword>
<dbReference type="STRING" id="127582.A0A2Y9QG92"/>
<evidence type="ECO:0000256" key="12">
    <source>
        <dbReference type="ARBA" id="ARBA00022989"/>
    </source>
</evidence>
<feature type="binding site" evidence="20">
    <location>
        <position position="185"/>
    </location>
    <ligand>
        <name>Ca(2+)</name>
        <dbReference type="ChEBI" id="CHEBI:29108"/>
    </ligand>
</feature>
<dbReference type="InterPro" id="IPR031649">
    <property type="entry name" value="GPHH_dom"/>
</dbReference>
<dbReference type="PANTHER" id="PTHR45628:SF3">
    <property type="entry name" value="VOLTAGE-DEPENDENT P_Q-TYPE CALCIUM CHANNEL SUBUNIT ALPHA-1A"/>
    <property type="match status" value="1"/>
</dbReference>
<evidence type="ECO:0000256" key="11">
    <source>
        <dbReference type="ARBA" id="ARBA00022882"/>
    </source>
</evidence>
<dbReference type="GO" id="GO:0046872">
    <property type="term" value="F:metal ion binding"/>
    <property type="evidence" value="ECO:0007669"/>
    <property type="project" value="UniProtKB-KW"/>
</dbReference>
<evidence type="ECO:0000256" key="24">
    <source>
        <dbReference type="SAM" id="MobiDB-lite"/>
    </source>
</evidence>
<evidence type="ECO:0000256" key="25">
    <source>
        <dbReference type="SAM" id="Phobius"/>
    </source>
</evidence>
<evidence type="ECO:0000256" key="8">
    <source>
        <dbReference type="ARBA" id="ARBA00022723"/>
    </source>
</evidence>
<accession>A0A2Y9QG92</accession>
<dbReference type="Gene3D" id="6.10.250.2500">
    <property type="match status" value="1"/>
</dbReference>
<dbReference type="RefSeq" id="XP_023580536.1">
    <property type="nucleotide sequence ID" value="XM_023724768.1"/>
</dbReference>
<feature type="compositionally biased region" description="Basic and acidic residues" evidence="24">
    <location>
        <begin position="830"/>
        <end position="857"/>
    </location>
</feature>
<dbReference type="GO" id="GO:0098793">
    <property type="term" value="C:presynapse"/>
    <property type="evidence" value="ECO:0007669"/>
    <property type="project" value="UniProtKB-ARBA"/>
</dbReference>
<feature type="region of interest" description="Disordered" evidence="24">
    <location>
        <begin position="1769"/>
        <end position="1809"/>
    </location>
</feature>
<feature type="glycosylation site" description="N-linked (GlcNAc...) asparagine" evidence="21">
    <location>
        <position position="150"/>
    </location>
</feature>
<feature type="region of interest" description="Disordered" evidence="24">
    <location>
        <begin position="988"/>
        <end position="1081"/>
    </location>
</feature>
<feature type="region of interest" description="Disordered" evidence="24">
    <location>
        <begin position="686"/>
        <end position="896"/>
    </location>
</feature>
<dbReference type="Proteomes" id="UP000248480">
    <property type="component" value="Unplaced"/>
</dbReference>
<evidence type="ECO:0000313" key="27">
    <source>
        <dbReference type="Proteomes" id="UP000248480"/>
    </source>
</evidence>
<evidence type="ECO:0000256" key="14">
    <source>
        <dbReference type="ARBA" id="ARBA00023136"/>
    </source>
</evidence>
<dbReference type="Pfam" id="PF00520">
    <property type="entry name" value="Ion_trans"/>
    <property type="match status" value="4"/>
</dbReference>
<evidence type="ECO:0000256" key="19">
    <source>
        <dbReference type="ARBA" id="ARBA00037936"/>
    </source>
</evidence>
<dbReference type="InterPro" id="IPR002077">
    <property type="entry name" value="VDCCAlpha1"/>
</dbReference>
<keyword evidence="23" id="KW-0175">Coiled coil</keyword>
<evidence type="ECO:0000256" key="21">
    <source>
        <dbReference type="PIRSR" id="PIRSR602077-3"/>
    </source>
</evidence>
<dbReference type="Pfam" id="PF08763">
    <property type="entry name" value="Ca_chan_IQ"/>
    <property type="match status" value="1"/>
</dbReference>
<dbReference type="GeneID" id="101341628"/>
<evidence type="ECO:0000256" key="15">
    <source>
        <dbReference type="ARBA" id="ARBA00023157"/>
    </source>
</evidence>
<feature type="compositionally biased region" description="Basic and acidic residues" evidence="24">
    <location>
        <begin position="786"/>
        <end position="795"/>
    </location>
</feature>
<dbReference type="GO" id="GO:0005891">
    <property type="term" value="C:voltage-gated calcium channel complex"/>
    <property type="evidence" value="ECO:0007669"/>
    <property type="project" value="InterPro"/>
</dbReference>
<dbReference type="InParanoid" id="A0A2Y9QG92"/>
<dbReference type="CTD" id="773"/>
<protein>
    <recommendedName>
        <fullName evidence="22">Voltage-dependent P/Q-type calcium channel subunit alpha</fullName>
    </recommendedName>
</protein>
<feature type="compositionally biased region" description="Basic and acidic residues" evidence="24">
    <location>
        <begin position="721"/>
        <end position="738"/>
    </location>
</feature>
<keyword evidence="9" id="KW-0677">Repeat</keyword>
<feature type="transmembrane region" description="Helical" evidence="25">
    <location>
        <begin position="355"/>
        <end position="374"/>
    </location>
</feature>
<keyword evidence="8 20" id="KW-0479">Metal-binding</keyword>
<sequence length="2091" mass="235345">MALYNPIPVRQNCLTVNRSLFLFSEDNVVRKYAKKITEWPYPLPEPRGASPSSPPPSTRRGETGADGRNGSLWELEPSTSSRPPQPASPRRGRTLRQGGAGGLAGEEPVGNREGTPETQPPVDRPSLADDIQGESPAPCGTEEPARTCPNGTKCQPYWEGPNNGITQFDNILFAVLTVFQCITMEGWTDLLYNSNDASGNTWNWLYFIPLIIIGSFFMLNLVLGVLSGEFAKERERVENRRAFLKLRRQQQIERELNGYMEWISKAEEVILAEDETDGEQRHPFDGALRRATIKKSKTDLLNPEEAEDQLADIASVGSPFARASIKSAKLENSTFFHKKERRMRFYIRRMVKTQAFYWTVLSLVALNTLCVAIVHYNQPEWLSDFLYYAEFIFLGLFMSEMFIKMYGLGTRPYFHSSFNCFDCGVIIGSIFEVIWAVIKPGTSFGISVLRALRLLRIFKVTKYWASLRNLVVSLLNSMKSIISLLFLLFLFIVVFALLGMQLFGGQFNFDEGTPPTNFDTFPAAIMTVFQILTGEDWNEVMYDGIKSQGGVQGGMVFSIYFIVLTLFGNYTLLNVFLAIAVDNLANAQELTKDEQEEEEAANQKLALQKAKEVAEVSPLSAANMSIAVKEQQKNQKTTKSVWEQRTSEMRKQNLLASREALYNELDPDERWKASYARHLRPDMKTHLDRPLVVDPQENRNNNTNKSRAAEPTVDQRLGQQRAEDFLRKQARYHDRARDPSGPGGLDARRPWAGSQEAELGREGPCGRESDHHTREGLEQPGFWEGEAERAKAMDPHRRHPHRQGASRESRSGSPRAGADGEPRRHRPHRRPGEEGLEDKAERRSRHREGSRPARSGEGEGEGPNGGERRRRHRHGPPATYDTDARREDKERRHRRRKYGRCCWPMDHTLSNETLVDRVNVAGTCRHSHHKCDRSLAGSGLCGQLNEMQARSLAFEMLQNSKHLLQDLGRQDPPLAEDIDNMKNNKLATAESASPHDSLGHSGLPQSPAKMGNSADPGPMPAPPSTATNLQNAASRRTPNNPGNPSNPGPPKTPENSLIVTNPSSTQTNSAKTARKPDHTTVDIPPACPAPLNHTIVQGETPPPLQYYMEGGDPASLEPGCLSSNPKMLLCCPGNYYVPSAKLHIEEYQYDTVPRSQSSRMPGPWSCCAHHPAHLNCSPTTITSASPVPSALATHVLRYFDYVFTGVFTFEMVIKMIDLGLVLHQGAYFRDLWNILDFIVVSGALVAFAFTGKYLLYEKNEVKARDREWKKYEFHYDNVLWALLTLFTVSTGEGWPQVLKHSVDATFENQGPSPGYRMEMSIFYVVYFVVFPFFFVNIFVALIIITFQEQGDKMMEEYSLEKNEFYGASLAYENALRVFNIVFTSLFSLECVLKVMAFGILEASQWQDFSGAPELEPSGQRGLTLQPNSPSSLPSSPFPLAKGNNFINLSFLRLFRAARLIKLLRQGYTIRILLWTFVQSFKALPYVCLLIAMLFFIYAIIGMQVFGNIGIDVEDEDSDEDEFQITEHNNFRTFFQALMLLFRSATGEAWHNIMLSCLSGKPCDKNSGILTPDCGNEFAYFYFVSFIFLCSFLSSLLTVAPTGKVNQRPAANGHSSGMLSPYPLFHEPPVGRMPYPDMYQMLRHMSPPLGLGKKCPARVAYQRLLRMDLPVADDNTVHFNSTLMALIRTALDIKIAKGGADKQQMDAELRKEMMAIWPNLSQKTLDLLVTPHKSTDLTVGKIYAAMMIMEYYRQSKAKKLQAMREEQNRTPLMFQRMEPPSPTQEGGPGQNALPSTQLDPGGGLMVHEGGIKESPSWMTQRAQEMFQKTGTWSPEQGPPTDMPNSQPNSQSVEMREMGRDGYSDSEHYLPMEGQARATSMPRLPAENQRRRGRPRGNNLSTISDTSPMKRSASVLGPKARRLDDYSLERVLPEENQRHHQRRRDRGHRASERSLGRYTDVDTGLGTDLSMTTQSGDLPSKDRDQERGRPKDRKHRQHHHHHHHHPPPPDKERYSQERPDHSRARARDQRWSRSPSEGREHITHRQVGVPTVPQPAGQLAARGCPSPTPGGPTQQAARSGFAQGRARAPGCDL</sequence>
<keyword evidence="3" id="KW-1003">Cell membrane</keyword>
<feature type="region of interest" description="Disordered" evidence="24">
    <location>
        <begin position="1826"/>
        <end position="2091"/>
    </location>
</feature>
<evidence type="ECO:0000256" key="22">
    <source>
        <dbReference type="RuleBase" id="RU003808"/>
    </source>
</evidence>
<feature type="coiled-coil region" evidence="23">
    <location>
        <begin position="577"/>
        <end position="613"/>
    </location>
</feature>
<dbReference type="Gene3D" id="6.10.250.2180">
    <property type="match status" value="1"/>
</dbReference>
<feature type="transmembrane region" description="Helical" evidence="25">
    <location>
        <begin position="171"/>
        <end position="192"/>
    </location>
</feature>
<feature type="transmembrane region" description="Helical" evidence="25">
    <location>
        <begin position="481"/>
        <end position="503"/>
    </location>
</feature>
<evidence type="ECO:0000256" key="18">
    <source>
        <dbReference type="ARBA" id="ARBA00036634"/>
    </source>
</evidence>
<feature type="compositionally biased region" description="Low complexity" evidence="24">
    <location>
        <begin position="1034"/>
        <end position="1043"/>
    </location>
</feature>
<keyword evidence="13" id="KW-0406">Ion transport</keyword>
<dbReference type="FunCoup" id="A0A2Y9QG92">
    <property type="interactions" value="1404"/>
</dbReference>
<dbReference type="GO" id="GO:0008331">
    <property type="term" value="F:high voltage-gated calcium channel activity"/>
    <property type="evidence" value="ECO:0007669"/>
    <property type="project" value="TreeGrafter"/>
</dbReference>
<proteinExistence type="inferred from homology"/>
<feature type="transmembrane region" description="Helical" evidence="25">
    <location>
        <begin position="1277"/>
        <end position="1294"/>
    </location>
</feature>
<feature type="transmembrane region" description="Helical" evidence="25">
    <location>
        <begin position="204"/>
        <end position="226"/>
    </location>
</feature>
<evidence type="ECO:0000256" key="3">
    <source>
        <dbReference type="ARBA" id="ARBA00022475"/>
    </source>
</evidence>
<evidence type="ECO:0000256" key="2">
    <source>
        <dbReference type="ARBA" id="ARBA00022448"/>
    </source>
</evidence>
<feature type="compositionally biased region" description="Polar residues" evidence="24">
    <location>
        <begin position="1054"/>
        <end position="1071"/>
    </location>
</feature>
<feature type="binding site" evidence="20">
    <location>
        <position position="535"/>
    </location>
    <ligand>
        <name>Ca(2+)</name>
        <dbReference type="ChEBI" id="CHEBI:29108"/>
    </ligand>
</feature>
<dbReference type="GO" id="GO:0043025">
    <property type="term" value="C:neuronal cell body"/>
    <property type="evidence" value="ECO:0007669"/>
    <property type="project" value="TreeGrafter"/>
</dbReference>
<feature type="transmembrane region" description="Helical" evidence="25">
    <location>
        <begin position="418"/>
        <end position="438"/>
    </location>
</feature>
<gene>
    <name evidence="28" type="primary">CACNA1A</name>
</gene>
<feature type="compositionally biased region" description="Polar residues" evidence="24">
    <location>
        <begin position="1898"/>
        <end position="1907"/>
    </location>
</feature>
<dbReference type="SMART" id="SM01062">
    <property type="entry name" value="Ca_chan_IQ"/>
    <property type="match status" value="1"/>
</dbReference>
<evidence type="ECO:0000256" key="4">
    <source>
        <dbReference type="ARBA" id="ARBA00022553"/>
    </source>
</evidence>
<dbReference type="FunFam" id="1.20.120.350:FF:000001">
    <property type="entry name" value="Voltage-dependent L-type calcium channel subunit alpha"/>
    <property type="match status" value="1"/>
</dbReference>
<comment type="function">
    <text evidence="22">Voltage-sensitive calcium channels (VSCC) mediate the entry of calcium ions into excitable cells and are also involved in a variety of calcium-dependent processes, including muscle contraction, hormone or neurotransmitter release, gene expression, cell motility, cell division and cell death. The isoform alpha-1A gives rise to P and/or Q-type calcium currents.</text>
</comment>
<keyword evidence="2" id="KW-0813">Transport</keyword>
<evidence type="ECO:0000256" key="17">
    <source>
        <dbReference type="ARBA" id="ARBA00023303"/>
    </source>
</evidence>
<keyword evidence="15" id="KW-1015">Disulfide bond</keyword>